<evidence type="ECO:0000259" key="5">
    <source>
        <dbReference type="Pfam" id="PF11794"/>
    </source>
</evidence>
<feature type="domain" description="HpaB/PvcC/4-BUDH N-terminal" evidence="5">
    <location>
        <begin position="5"/>
        <end position="263"/>
    </location>
</feature>
<sequence length="475" mass="53088">MAARTGAQYIAGLRDDRSIWVNGSRVTDVTDYPGFAGSLQGLAGYFDWQHTHAIECLSDGENISHQIPRCLEDLSRRHVGLERLARYSAGMLGRTPDYVNVTFAGFAGQPSIWKQEGNEGGYENLVAFQREAAEGDLALTHTIIHPIVDKRTRDYEGENRSLALNKVDETAESIVVSGARILATLGPFADELTVYPGHPIPKDQPELALAFSVPMNTPGLKVICRDHYGVDRDEFDLPFSSRFDEQDAFIVFDDVEIPKHRVFCDGLPGVYNSVMGRGWTGNIMQQTSIRAQVKLEFAYELATRMAVATGQNERPDIAQMLGELWSYAELTRSAVYTAESQAFDYGDGVWFCDERPFVALRPTMPGWMVRANEILKLIGSHNLLATPAAADFDDEELKPILDKYLKAADGMNAKDRSRLFRTAWDFVGSALGGRTELYERFYLASSARMYGVAHAVAQRDREWEAVPTFWSQADR</sequence>
<evidence type="ECO:0000256" key="1">
    <source>
        <dbReference type="ARBA" id="ARBA00022630"/>
    </source>
</evidence>
<evidence type="ECO:0000313" key="6">
    <source>
        <dbReference type="EMBL" id="SUZ65632.1"/>
    </source>
</evidence>
<evidence type="ECO:0000259" key="4">
    <source>
        <dbReference type="Pfam" id="PF03241"/>
    </source>
</evidence>
<name>A0A381PF67_9ZZZZ</name>
<feature type="domain" description="HpaB/PvcC/4-BUDH C-terminal" evidence="4">
    <location>
        <begin position="284"/>
        <end position="466"/>
    </location>
</feature>
<dbReference type="Gene3D" id="1.20.140.10">
    <property type="entry name" value="Butyryl-CoA Dehydrogenase, subunit A, domain 3"/>
    <property type="match status" value="1"/>
</dbReference>
<dbReference type="GO" id="GO:0016627">
    <property type="term" value="F:oxidoreductase activity, acting on the CH-CH group of donors"/>
    <property type="evidence" value="ECO:0007669"/>
    <property type="project" value="InterPro"/>
</dbReference>
<dbReference type="InterPro" id="IPR036250">
    <property type="entry name" value="AcylCo_DH-like_C"/>
</dbReference>
<gene>
    <name evidence="6" type="ORF">METZ01_LOCUS18486</name>
</gene>
<dbReference type="SUPFAM" id="SSF47203">
    <property type="entry name" value="Acyl-CoA dehydrogenase C-terminal domain-like"/>
    <property type="match status" value="1"/>
</dbReference>
<evidence type="ECO:0000256" key="3">
    <source>
        <dbReference type="ARBA" id="ARBA00023002"/>
    </source>
</evidence>
<reference evidence="6" key="1">
    <citation type="submission" date="2018-05" db="EMBL/GenBank/DDBJ databases">
        <authorList>
            <person name="Lanie J.A."/>
            <person name="Ng W.-L."/>
            <person name="Kazmierczak K.M."/>
            <person name="Andrzejewski T.M."/>
            <person name="Davidsen T.M."/>
            <person name="Wayne K.J."/>
            <person name="Tettelin H."/>
            <person name="Glass J.I."/>
            <person name="Rusch D."/>
            <person name="Podicherti R."/>
            <person name="Tsui H.-C.T."/>
            <person name="Winkler M.E."/>
        </authorList>
    </citation>
    <scope>NUCLEOTIDE SEQUENCE</scope>
</reference>
<dbReference type="PANTHER" id="PTHR36117">
    <property type="entry name" value="4-HYDROXYPHENYLACETATE 3-MONOOXYGENASE-RELATED"/>
    <property type="match status" value="1"/>
</dbReference>
<proteinExistence type="predicted"/>
<dbReference type="EMBL" id="UINC01000964">
    <property type="protein sequence ID" value="SUZ65632.1"/>
    <property type="molecule type" value="Genomic_DNA"/>
</dbReference>
<accession>A0A381PF67</accession>
<dbReference type="InterPro" id="IPR046373">
    <property type="entry name" value="Acyl-CoA_Oxase/DH_mid-dom_sf"/>
</dbReference>
<dbReference type="PIRSF" id="PIRSF000331">
    <property type="entry name" value="HpaA_HpaB"/>
    <property type="match status" value="1"/>
</dbReference>
<keyword evidence="1" id="KW-0285">Flavoprotein</keyword>
<keyword evidence="3" id="KW-0560">Oxidoreductase</keyword>
<evidence type="ECO:0000256" key="2">
    <source>
        <dbReference type="ARBA" id="ARBA00022827"/>
    </source>
</evidence>
<organism evidence="6">
    <name type="scientific">marine metagenome</name>
    <dbReference type="NCBI Taxonomy" id="408172"/>
    <lineage>
        <taxon>unclassified sequences</taxon>
        <taxon>metagenomes</taxon>
        <taxon>ecological metagenomes</taxon>
    </lineage>
</organism>
<dbReference type="AlphaFoldDB" id="A0A381PF67"/>
<dbReference type="InterPro" id="IPR004925">
    <property type="entry name" value="HpaB/PvcC/4-BUDH"/>
</dbReference>
<dbReference type="InterPro" id="IPR009100">
    <property type="entry name" value="AcylCoA_DH/oxidase_NM_dom_sf"/>
</dbReference>
<dbReference type="PANTHER" id="PTHR36117:SF3">
    <property type="entry name" value="4-HYDROXYPHENYLACETATE 3-MONOOXYGENASE-RELATED"/>
    <property type="match status" value="1"/>
</dbReference>
<dbReference type="InterPro" id="IPR024674">
    <property type="entry name" value="HpaB/PvcC/4-BUDH_N"/>
</dbReference>
<dbReference type="Gene3D" id="2.40.110.10">
    <property type="entry name" value="Butyryl-CoA Dehydrogenase, subunit A, domain 2"/>
    <property type="match status" value="1"/>
</dbReference>
<dbReference type="SUPFAM" id="SSF56645">
    <property type="entry name" value="Acyl-CoA dehydrogenase NM domain-like"/>
    <property type="match status" value="1"/>
</dbReference>
<dbReference type="InterPro" id="IPR024719">
    <property type="entry name" value="HpaB/PvcC/4-BUDH_C"/>
</dbReference>
<keyword evidence="2" id="KW-0274">FAD</keyword>
<dbReference type="Gene3D" id="1.10.3140.10">
    <property type="entry name" value="4-hydroxybutyryl-coa dehydratase, domain 1"/>
    <property type="match status" value="1"/>
</dbReference>
<dbReference type="Pfam" id="PF11794">
    <property type="entry name" value="HpaB_N"/>
    <property type="match status" value="1"/>
</dbReference>
<evidence type="ECO:0008006" key="7">
    <source>
        <dbReference type="Google" id="ProtNLM"/>
    </source>
</evidence>
<protein>
    <recommendedName>
        <fullName evidence="7">4-hydroxyphenylacetate 3-hydroxylase</fullName>
    </recommendedName>
</protein>
<dbReference type="Pfam" id="PF03241">
    <property type="entry name" value="HpaB"/>
    <property type="match status" value="1"/>
</dbReference>